<dbReference type="RefSeq" id="WP_113864255.1">
    <property type="nucleotide sequence ID" value="NZ_QNRO01000036.1"/>
</dbReference>
<proteinExistence type="predicted"/>
<feature type="domain" description="Polysaccharide pyruvyl transferase" evidence="1">
    <location>
        <begin position="69"/>
        <end position="337"/>
    </location>
</feature>
<accession>A0A366G058</accession>
<dbReference type="Proteomes" id="UP000252995">
    <property type="component" value="Unassembled WGS sequence"/>
</dbReference>
<dbReference type="InterPro" id="IPR007345">
    <property type="entry name" value="Polysacch_pyruvyl_Trfase"/>
</dbReference>
<dbReference type="OrthoDB" id="3199616at2"/>
<organism evidence="2 3">
    <name type="scientific">Marinobacter pelagius</name>
    <dbReference type="NCBI Taxonomy" id="379482"/>
    <lineage>
        <taxon>Bacteria</taxon>
        <taxon>Pseudomonadati</taxon>
        <taxon>Pseudomonadota</taxon>
        <taxon>Gammaproteobacteria</taxon>
        <taxon>Pseudomonadales</taxon>
        <taxon>Marinobacteraceae</taxon>
        <taxon>Marinobacter</taxon>
    </lineage>
</organism>
<sequence>MKVAIFGSYNGGSIGDTAILLGLVSSIFRVSEKDVEVTVLALGSVGINEELKALGVTERVKEVPVNRRFSDLAFGIGEYLDKSWRYFKRLRGEPPLNKGRIRRVLRDSDVLLVGGGNLVMDLYENWPRILRSVCDVSKELNVPYCFVGVGSAPINTLKGKRDLFASLKFANGVFFRDLASKEYCEKNLGFDKSSVGPDLAFGIDCPELTKAEKKDALLLNLAAVYSDRWPVKDPDKYDKYLSSMVELVDRLVEKLAIKEVVIFNTNYPLDEFAAEDFVKKYENCSYAPVSLSFIRGRNTVSQLLTICSSARFSLVTRLHAGILSKISGAYVFAVEYQPKVRDVLHNQTSGTMVESFDSVLSGKAFQSINQDFSAGEREENFVGRDEVDKLVRQVVKQCKPQVV</sequence>
<keyword evidence="2" id="KW-0808">Transferase</keyword>
<evidence type="ECO:0000313" key="2">
    <source>
        <dbReference type="EMBL" id="RBP20318.1"/>
    </source>
</evidence>
<evidence type="ECO:0000259" key="1">
    <source>
        <dbReference type="Pfam" id="PF04230"/>
    </source>
</evidence>
<protein>
    <submittedName>
        <fullName evidence="2">Polysaccharide pyruvyl transferase WcaK-like protein</fullName>
    </submittedName>
</protein>
<reference evidence="2 3" key="1">
    <citation type="submission" date="2018-06" db="EMBL/GenBank/DDBJ databases">
        <title>Freshwater and sediment microbial communities from various areas in North America, analyzing microbe dynamics in response to fracking.</title>
        <authorList>
            <person name="Lamendella R."/>
        </authorList>
    </citation>
    <scope>NUCLEOTIDE SEQUENCE [LARGE SCALE GENOMIC DNA]</scope>
    <source>
        <strain evidence="2 3">114J</strain>
    </source>
</reference>
<dbReference type="GO" id="GO:0016740">
    <property type="term" value="F:transferase activity"/>
    <property type="evidence" value="ECO:0007669"/>
    <property type="project" value="UniProtKB-KW"/>
</dbReference>
<dbReference type="PANTHER" id="PTHR36836:SF1">
    <property type="entry name" value="COLANIC ACID BIOSYNTHESIS PROTEIN WCAK"/>
    <property type="match status" value="1"/>
</dbReference>
<gene>
    <name evidence="2" type="ORF">DET50_1365</name>
</gene>
<comment type="caution">
    <text evidence="2">The sequence shown here is derived from an EMBL/GenBank/DDBJ whole genome shotgun (WGS) entry which is preliminary data.</text>
</comment>
<dbReference type="PANTHER" id="PTHR36836">
    <property type="entry name" value="COLANIC ACID BIOSYNTHESIS PROTEIN WCAK"/>
    <property type="match status" value="1"/>
</dbReference>
<dbReference type="EMBL" id="QNRO01000036">
    <property type="protein sequence ID" value="RBP20318.1"/>
    <property type="molecule type" value="Genomic_DNA"/>
</dbReference>
<evidence type="ECO:0000313" key="3">
    <source>
        <dbReference type="Proteomes" id="UP000252995"/>
    </source>
</evidence>
<dbReference type="AlphaFoldDB" id="A0A366G058"/>
<name>A0A366G058_9GAMM</name>
<dbReference type="Pfam" id="PF04230">
    <property type="entry name" value="PS_pyruv_trans"/>
    <property type="match status" value="1"/>
</dbReference>